<evidence type="ECO:0000313" key="4">
    <source>
        <dbReference type="EMBL" id="SHL48965.1"/>
    </source>
</evidence>
<gene>
    <name evidence="4" type="ORF">SAMN05444266_103496</name>
</gene>
<sequence length="334" mass="37408">MNSKTDIDIVIRYLENPENEQSKRLLNDWIQQDPANLDIFLDMRDMWNGDPLPAASAFDTPGQWTKFSDAVDMLPVMPAEIKEMIAAPAPTATPKVRKMPVRYWWAAAAVAAIAVSMVYLGPGKYKTYATHQQIDSVKLNDGSTVYLNANTVVKVPRDFGKTSRSVTIAKGEAFFDVAQRESQPFTVDAPDVAIRVLGTSFNVKSADKDVKVFVQTGKVSAAYKHADKNVILTPGLEASLRHNGTDIQTTEHKKSNNILAWKTRCLVFDESPLSDVADALRDYYHVRVDIKDPKLADARLLATFRDLPLDEVLDIIRKALQINIKHENNLVEFY</sequence>
<dbReference type="Gene3D" id="3.55.50.30">
    <property type="match status" value="1"/>
</dbReference>
<dbReference type="Proteomes" id="UP000184420">
    <property type="component" value="Unassembled WGS sequence"/>
</dbReference>
<dbReference type="Pfam" id="PF04773">
    <property type="entry name" value="FecR"/>
    <property type="match status" value="1"/>
</dbReference>
<dbReference type="PANTHER" id="PTHR30273:SF2">
    <property type="entry name" value="PROTEIN FECR"/>
    <property type="match status" value="1"/>
</dbReference>
<dbReference type="EMBL" id="FRBL01000003">
    <property type="protein sequence ID" value="SHL48965.1"/>
    <property type="molecule type" value="Genomic_DNA"/>
</dbReference>
<dbReference type="Gene3D" id="2.60.120.1440">
    <property type="match status" value="1"/>
</dbReference>
<accession>A0A1M7B1V5</accession>
<keyword evidence="1" id="KW-0472">Membrane</keyword>
<dbReference type="RefSeq" id="WP_073080327.1">
    <property type="nucleotide sequence ID" value="NZ_FRBL01000003.1"/>
</dbReference>
<proteinExistence type="predicted"/>
<dbReference type="InterPro" id="IPR012373">
    <property type="entry name" value="Ferrdict_sens_TM"/>
</dbReference>
<keyword evidence="1" id="KW-0812">Transmembrane</keyword>
<evidence type="ECO:0000259" key="3">
    <source>
        <dbReference type="Pfam" id="PF16344"/>
    </source>
</evidence>
<keyword evidence="5" id="KW-1185">Reference proteome</keyword>
<dbReference type="OrthoDB" id="1452822at2"/>
<evidence type="ECO:0000256" key="1">
    <source>
        <dbReference type="SAM" id="Phobius"/>
    </source>
</evidence>
<dbReference type="InterPro" id="IPR006860">
    <property type="entry name" value="FecR"/>
</dbReference>
<feature type="domain" description="Protein FecR C-terminal" evidence="3">
    <location>
        <begin position="266"/>
        <end position="329"/>
    </location>
</feature>
<feature type="transmembrane region" description="Helical" evidence="1">
    <location>
        <begin position="103"/>
        <end position="121"/>
    </location>
</feature>
<feature type="domain" description="FecR protein" evidence="2">
    <location>
        <begin position="128"/>
        <end position="219"/>
    </location>
</feature>
<dbReference type="InterPro" id="IPR032508">
    <property type="entry name" value="FecR_C"/>
</dbReference>
<reference evidence="4 5" key="1">
    <citation type="submission" date="2016-11" db="EMBL/GenBank/DDBJ databases">
        <authorList>
            <person name="Jaros S."/>
            <person name="Januszkiewicz K."/>
            <person name="Wedrychowicz H."/>
        </authorList>
    </citation>
    <scope>NUCLEOTIDE SEQUENCE [LARGE SCALE GENOMIC DNA]</scope>
    <source>
        <strain evidence="4 5">DSM 27406</strain>
    </source>
</reference>
<evidence type="ECO:0000259" key="2">
    <source>
        <dbReference type="Pfam" id="PF04773"/>
    </source>
</evidence>
<dbReference type="AlphaFoldDB" id="A0A1M7B1V5"/>
<dbReference type="PANTHER" id="PTHR30273">
    <property type="entry name" value="PERIPLASMIC SIGNAL SENSOR AND SIGMA FACTOR ACTIVATOR FECR-RELATED"/>
    <property type="match status" value="1"/>
</dbReference>
<keyword evidence="1" id="KW-1133">Transmembrane helix</keyword>
<dbReference type="GO" id="GO:0016989">
    <property type="term" value="F:sigma factor antagonist activity"/>
    <property type="evidence" value="ECO:0007669"/>
    <property type="project" value="TreeGrafter"/>
</dbReference>
<dbReference type="Pfam" id="PF16344">
    <property type="entry name" value="FecR_C"/>
    <property type="match status" value="1"/>
</dbReference>
<dbReference type="STRING" id="1419482.SAMN05444266_103496"/>
<organism evidence="4 5">
    <name type="scientific">Chitinophaga jiangningensis</name>
    <dbReference type="NCBI Taxonomy" id="1419482"/>
    <lineage>
        <taxon>Bacteria</taxon>
        <taxon>Pseudomonadati</taxon>
        <taxon>Bacteroidota</taxon>
        <taxon>Chitinophagia</taxon>
        <taxon>Chitinophagales</taxon>
        <taxon>Chitinophagaceae</taxon>
        <taxon>Chitinophaga</taxon>
    </lineage>
</organism>
<name>A0A1M7B1V5_9BACT</name>
<protein>
    <submittedName>
        <fullName evidence="4">FecR family protein</fullName>
    </submittedName>
</protein>
<dbReference type="PIRSF" id="PIRSF018266">
    <property type="entry name" value="FecR"/>
    <property type="match status" value="1"/>
</dbReference>
<evidence type="ECO:0000313" key="5">
    <source>
        <dbReference type="Proteomes" id="UP000184420"/>
    </source>
</evidence>